<protein>
    <recommendedName>
        <fullName evidence="1">Secretion system C-terminal sorting domain-containing protein</fullName>
    </recommendedName>
</protein>
<dbReference type="InterPro" id="IPR026444">
    <property type="entry name" value="Secre_tail"/>
</dbReference>
<comment type="caution">
    <text evidence="2">The sequence shown here is derived from an EMBL/GenBank/DDBJ whole genome shotgun (WGS) entry which is preliminary data.</text>
</comment>
<feature type="domain" description="Secretion system C-terminal sorting" evidence="1">
    <location>
        <begin position="354"/>
        <end position="423"/>
    </location>
</feature>
<gene>
    <name evidence="2" type="ORF">GCM10007423_50180</name>
</gene>
<dbReference type="InterPro" id="IPR011889">
    <property type="entry name" value="Liste_lipo_26"/>
</dbReference>
<evidence type="ECO:0000313" key="2">
    <source>
        <dbReference type="EMBL" id="GGH48755.1"/>
    </source>
</evidence>
<evidence type="ECO:0000313" key="3">
    <source>
        <dbReference type="Proteomes" id="UP000600214"/>
    </source>
</evidence>
<name>A0ABQ1Z6J7_9BACT</name>
<dbReference type="Pfam" id="PF18962">
    <property type="entry name" value="Por_Secre_tail"/>
    <property type="match status" value="1"/>
</dbReference>
<proteinExistence type="predicted"/>
<dbReference type="Proteomes" id="UP000600214">
    <property type="component" value="Unassembled WGS sequence"/>
</dbReference>
<keyword evidence="3" id="KW-1185">Reference proteome</keyword>
<dbReference type="NCBIfam" id="TIGR04183">
    <property type="entry name" value="Por_Secre_tail"/>
    <property type="match status" value="1"/>
</dbReference>
<dbReference type="InterPro" id="IPR005046">
    <property type="entry name" value="DUF285"/>
</dbReference>
<sequence length="425" mass="46646">MFAGCTGLVSAPNINNWDVSHVTNMREMFYNARAFNEPLGNWDVSNVTDMFSLFFAATVFNQPLNSWDVSNVTNFGGMFYYASSFDQPLDSWSVSTATDMNSMFTFALAFNQPLNGWDVSNVTATQYMFYGAPAFNQSLDAWDMSKVTAAHYMFNGAAAFNQNLGKWALNSAVNIDHMFTGSGIDCAHYSSTLIGWGTNAATPAGLTLTATGLTYGSDASAAREFLVTSKNWTISGDNFDVTCVSLPVTLVSFDASRRESSSVLTWATTEETNSDRFEIQRSGDGQGWRQIGVQASSGESTVLRTYIFEDRAPGRGLNYYRLKMVDRAVEGRDGSFAYSRIQRVDFGDTFQVRIYPNPASGRLFLDNYAAVESVVLYNVAGFKLLESKKMTAQGIDIGTAEPGLHTIKLVFADGSTKTSKVIITK</sequence>
<accession>A0ABQ1Z6J7</accession>
<organism evidence="2 3">
    <name type="scientific">Dyadobacter endophyticus</name>
    <dbReference type="NCBI Taxonomy" id="1749036"/>
    <lineage>
        <taxon>Bacteria</taxon>
        <taxon>Pseudomonadati</taxon>
        <taxon>Bacteroidota</taxon>
        <taxon>Cytophagia</taxon>
        <taxon>Cytophagales</taxon>
        <taxon>Spirosomataceae</taxon>
        <taxon>Dyadobacter</taxon>
    </lineage>
</organism>
<evidence type="ECO:0000259" key="1">
    <source>
        <dbReference type="Pfam" id="PF18962"/>
    </source>
</evidence>
<dbReference type="NCBIfam" id="TIGR02167">
    <property type="entry name" value="Liste_lipo_26"/>
    <property type="match status" value="2"/>
</dbReference>
<dbReference type="Pfam" id="PF03382">
    <property type="entry name" value="DUF285"/>
    <property type="match status" value="1"/>
</dbReference>
<dbReference type="EMBL" id="BMIA01000004">
    <property type="protein sequence ID" value="GGH48755.1"/>
    <property type="molecule type" value="Genomic_DNA"/>
</dbReference>
<reference evidence="3" key="1">
    <citation type="journal article" date="2019" name="Int. J. Syst. Evol. Microbiol.">
        <title>The Global Catalogue of Microorganisms (GCM) 10K type strain sequencing project: providing services to taxonomists for standard genome sequencing and annotation.</title>
        <authorList>
            <consortium name="The Broad Institute Genomics Platform"/>
            <consortium name="The Broad Institute Genome Sequencing Center for Infectious Disease"/>
            <person name="Wu L."/>
            <person name="Ma J."/>
        </authorList>
    </citation>
    <scope>NUCLEOTIDE SEQUENCE [LARGE SCALE GENOMIC DNA]</scope>
    <source>
        <strain evidence="3">CGMCC 1.15288</strain>
    </source>
</reference>